<feature type="domain" description="Lipid/polyisoprenoid-binding YceI-like" evidence="1">
    <location>
        <begin position="48"/>
        <end position="211"/>
    </location>
</feature>
<dbReference type="Gene3D" id="2.40.128.110">
    <property type="entry name" value="Lipid/polyisoprenoid-binding, YceI-like"/>
    <property type="match status" value="1"/>
</dbReference>
<protein>
    <submittedName>
        <fullName evidence="2">Polyisoprenoid-binding protein</fullName>
    </submittedName>
</protein>
<proteinExistence type="predicted"/>
<dbReference type="InterPro" id="IPR036761">
    <property type="entry name" value="TTHA0802/YceI-like_sf"/>
</dbReference>
<dbReference type="Proteomes" id="UP000451565">
    <property type="component" value="Unassembled WGS sequence"/>
</dbReference>
<reference evidence="2 3" key="1">
    <citation type="submission" date="2019-10" db="EMBL/GenBank/DDBJ databases">
        <title>Glaciimonas soli sp. nov., a psychrophilic bacterium isolated from the forest soil of a high elevation mountain in Taiwan.</title>
        <authorList>
            <person name="Wang L.-T."/>
            <person name="Shieh W.Y."/>
        </authorList>
    </citation>
    <scope>NUCLEOTIDE SEQUENCE [LARGE SCALE GENOMIC DNA]</scope>
    <source>
        <strain evidence="2 3">GS1</strain>
    </source>
</reference>
<name>A0A843YS92_9BURK</name>
<sequence>MKASLPEMWEREENLGPKTLMHTKNWKRRLLSTMLLTALNASSFAVDHYKIDADHTATSFQYSRWGFSMQHGSFDNTSGFIEIDPDTKTGTIDIDISTASVNTGSDAVNRTLRSSVFFDSKRHPDIRFISSRLIFDGDVLKQVEGNLTIKGITHPVTLGVDHFNCGSILINGKRTCGANGALKILRSDYNLGRYVPFLSDAVTFSIVVAAIKDSP</sequence>
<evidence type="ECO:0000313" key="3">
    <source>
        <dbReference type="Proteomes" id="UP000451565"/>
    </source>
</evidence>
<dbReference type="AlphaFoldDB" id="A0A843YS92"/>
<evidence type="ECO:0000313" key="2">
    <source>
        <dbReference type="EMBL" id="MQQ99565.1"/>
    </source>
</evidence>
<dbReference type="Pfam" id="PF04264">
    <property type="entry name" value="YceI"/>
    <property type="match status" value="1"/>
</dbReference>
<organism evidence="2 3">
    <name type="scientific">Glaciimonas soli</name>
    <dbReference type="NCBI Taxonomy" id="2590999"/>
    <lineage>
        <taxon>Bacteria</taxon>
        <taxon>Pseudomonadati</taxon>
        <taxon>Pseudomonadota</taxon>
        <taxon>Betaproteobacteria</taxon>
        <taxon>Burkholderiales</taxon>
        <taxon>Oxalobacteraceae</taxon>
        <taxon>Glaciimonas</taxon>
    </lineage>
</organism>
<dbReference type="SMART" id="SM00867">
    <property type="entry name" value="YceI"/>
    <property type="match status" value="1"/>
</dbReference>
<keyword evidence="3" id="KW-1185">Reference proteome</keyword>
<gene>
    <name evidence="2" type="ORF">GEV47_02545</name>
</gene>
<accession>A0A843YS92</accession>
<dbReference type="PANTHER" id="PTHR34406">
    <property type="entry name" value="PROTEIN YCEI"/>
    <property type="match status" value="1"/>
</dbReference>
<dbReference type="InterPro" id="IPR007372">
    <property type="entry name" value="Lipid/polyisoprenoid-bd_YceI"/>
</dbReference>
<dbReference type="EMBL" id="WINI01000001">
    <property type="protein sequence ID" value="MQQ99565.1"/>
    <property type="molecule type" value="Genomic_DNA"/>
</dbReference>
<evidence type="ECO:0000259" key="1">
    <source>
        <dbReference type="SMART" id="SM00867"/>
    </source>
</evidence>
<dbReference type="PANTHER" id="PTHR34406:SF2">
    <property type="entry name" value="PERIPLASMIC PROTEIN"/>
    <property type="match status" value="1"/>
</dbReference>
<comment type="caution">
    <text evidence="2">The sequence shown here is derived from an EMBL/GenBank/DDBJ whole genome shotgun (WGS) entry which is preliminary data.</text>
</comment>
<dbReference type="SUPFAM" id="SSF101874">
    <property type="entry name" value="YceI-like"/>
    <property type="match status" value="1"/>
</dbReference>
<dbReference type="OrthoDB" id="9811006at2"/>